<keyword evidence="2 3" id="KW-0186">Copper</keyword>
<dbReference type="FunFam" id="3.40.30.10:FF:000013">
    <property type="entry name" value="Blast:Protein SCO1 homolog, mitochondrial"/>
    <property type="match status" value="1"/>
</dbReference>
<evidence type="ECO:0000259" key="6">
    <source>
        <dbReference type="PROSITE" id="PS51352"/>
    </source>
</evidence>
<dbReference type="AlphaFoldDB" id="A0A6A1WGN8"/>
<comment type="caution">
    <text evidence="7">The sequence shown here is derived from an EMBL/GenBank/DDBJ whole genome shotgun (WGS) entry which is preliminary data.</text>
</comment>
<dbReference type="PROSITE" id="PS51352">
    <property type="entry name" value="THIOREDOXIN_2"/>
    <property type="match status" value="1"/>
</dbReference>
<dbReference type="EMBL" id="RXIC02000020">
    <property type="protein sequence ID" value="KAB1224374.1"/>
    <property type="molecule type" value="Genomic_DNA"/>
</dbReference>
<proteinExistence type="inferred from homology"/>
<dbReference type="Pfam" id="PF02630">
    <property type="entry name" value="SCO1-SenC"/>
    <property type="match status" value="1"/>
</dbReference>
<feature type="compositionally biased region" description="Basic and acidic residues" evidence="5">
    <location>
        <begin position="87"/>
        <end position="101"/>
    </location>
</feature>
<accession>A0A6A1WGN8</accession>
<dbReference type="CDD" id="cd02968">
    <property type="entry name" value="SCO"/>
    <property type="match status" value="1"/>
</dbReference>
<dbReference type="PANTHER" id="PTHR12151:SF5">
    <property type="entry name" value="AT19154P"/>
    <property type="match status" value="1"/>
</dbReference>
<reference evidence="7 8" key="1">
    <citation type="journal article" date="2019" name="Plant Biotechnol. J.">
        <title>The red bayberry genome and genetic basis of sex determination.</title>
        <authorList>
            <person name="Jia H.M."/>
            <person name="Jia H.J."/>
            <person name="Cai Q.L."/>
            <person name="Wang Y."/>
            <person name="Zhao H.B."/>
            <person name="Yang W.F."/>
            <person name="Wang G.Y."/>
            <person name="Li Y.H."/>
            <person name="Zhan D.L."/>
            <person name="Shen Y.T."/>
            <person name="Niu Q.F."/>
            <person name="Chang L."/>
            <person name="Qiu J."/>
            <person name="Zhao L."/>
            <person name="Xie H.B."/>
            <person name="Fu W.Y."/>
            <person name="Jin J."/>
            <person name="Li X.W."/>
            <person name="Jiao Y."/>
            <person name="Zhou C.C."/>
            <person name="Tu T."/>
            <person name="Chai C.Y."/>
            <person name="Gao J.L."/>
            <person name="Fan L.J."/>
            <person name="van de Weg E."/>
            <person name="Wang J.Y."/>
            <person name="Gao Z.S."/>
        </authorList>
    </citation>
    <scope>NUCLEOTIDE SEQUENCE [LARGE SCALE GENOMIC DNA]</scope>
    <source>
        <tissue evidence="7">Leaves</tissue>
    </source>
</reference>
<dbReference type="Proteomes" id="UP000516437">
    <property type="component" value="Chromosome 2"/>
</dbReference>
<feature type="binding site" evidence="3">
    <location>
        <position position="333"/>
    </location>
    <ligand>
        <name>Cu cation</name>
        <dbReference type="ChEBI" id="CHEBI:23378"/>
    </ligand>
</feature>
<feature type="binding site" evidence="3">
    <location>
        <position position="248"/>
    </location>
    <ligand>
        <name>Cu cation</name>
        <dbReference type="ChEBI" id="CHEBI:23378"/>
    </ligand>
</feature>
<keyword evidence="8" id="KW-1185">Reference proteome</keyword>
<organism evidence="7 8">
    <name type="scientific">Morella rubra</name>
    <name type="common">Chinese bayberry</name>
    <dbReference type="NCBI Taxonomy" id="262757"/>
    <lineage>
        <taxon>Eukaryota</taxon>
        <taxon>Viridiplantae</taxon>
        <taxon>Streptophyta</taxon>
        <taxon>Embryophyta</taxon>
        <taxon>Tracheophyta</taxon>
        <taxon>Spermatophyta</taxon>
        <taxon>Magnoliopsida</taxon>
        <taxon>eudicotyledons</taxon>
        <taxon>Gunneridae</taxon>
        <taxon>Pentapetalae</taxon>
        <taxon>rosids</taxon>
        <taxon>fabids</taxon>
        <taxon>Fagales</taxon>
        <taxon>Myricaceae</taxon>
        <taxon>Morella</taxon>
    </lineage>
</organism>
<dbReference type="InterPro" id="IPR003782">
    <property type="entry name" value="SCO1/SenC"/>
</dbReference>
<dbReference type="Gene3D" id="3.40.30.10">
    <property type="entry name" value="Glutaredoxin"/>
    <property type="match status" value="1"/>
</dbReference>
<dbReference type="GO" id="GO:0005739">
    <property type="term" value="C:mitochondrion"/>
    <property type="evidence" value="ECO:0007669"/>
    <property type="project" value="GOC"/>
</dbReference>
<gene>
    <name evidence="7" type="ORF">CJ030_MR2G006765</name>
</gene>
<dbReference type="GO" id="GO:0046872">
    <property type="term" value="F:metal ion binding"/>
    <property type="evidence" value="ECO:0007669"/>
    <property type="project" value="UniProtKB-KW"/>
</dbReference>
<dbReference type="GO" id="GO:0033617">
    <property type="term" value="P:mitochondrial respiratory chain complex IV assembly"/>
    <property type="evidence" value="ECO:0007669"/>
    <property type="project" value="TreeGrafter"/>
</dbReference>
<dbReference type="InterPro" id="IPR013766">
    <property type="entry name" value="Thioredoxin_domain"/>
</dbReference>
<evidence type="ECO:0000256" key="4">
    <source>
        <dbReference type="PIRSR" id="PIRSR603782-2"/>
    </source>
</evidence>
<dbReference type="OrthoDB" id="270009at2759"/>
<feature type="binding site" evidence="3">
    <location>
        <position position="244"/>
    </location>
    <ligand>
        <name>Cu cation</name>
        <dbReference type="ChEBI" id="CHEBI:23378"/>
    </ligand>
</feature>
<evidence type="ECO:0000256" key="2">
    <source>
        <dbReference type="ARBA" id="ARBA00023008"/>
    </source>
</evidence>
<name>A0A6A1WGN8_9ROSI</name>
<dbReference type="PANTHER" id="PTHR12151">
    <property type="entry name" value="ELECTRON TRANSPORT PROTIN SCO1/SENC FAMILY MEMBER"/>
    <property type="match status" value="1"/>
</dbReference>
<evidence type="ECO:0000256" key="5">
    <source>
        <dbReference type="SAM" id="MobiDB-lite"/>
    </source>
</evidence>
<evidence type="ECO:0000256" key="1">
    <source>
        <dbReference type="ARBA" id="ARBA00010996"/>
    </source>
</evidence>
<dbReference type="InterPro" id="IPR036249">
    <property type="entry name" value="Thioredoxin-like_sf"/>
</dbReference>
<sequence>MATIILRNLNHHLRYANCCLSQCRSPMPYSPLSEMTSHGVLPLLQLVVPPDVGIQSLAIYQRYLFCSSTATVNPDNQASKSSGHADSGNERRSGGSHESSDAGKPVRGGPVSWLSLLLLVATGAGVIFYYDKQKKQHIEARSLSRCLNGNVCLELVTSSFVTAKVNMCSTLETGRDSNPIGSRALMTKQGHEINNASKAVKEGPSVGKAAIGGPFNLINHDGKHVTEKDFLGKWTLMYFGFTHCPDICPDELQKLASAVDKIKEKTGIEIVPVFISVDPERDNVEQVGDYVKEFHPRLIGLTGSPDEIRNVARAYRVYYMKTAEEGSDYLVDHSIVMYVLSFLPSLMPEFLTY</sequence>
<feature type="disulfide bond" description="Redox-active" evidence="4">
    <location>
        <begin position="244"/>
        <end position="248"/>
    </location>
</feature>
<evidence type="ECO:0000256" key="3">
    <source>
        <dbReference type="PIRSR" id="PIRSR603782-1"/>
    </source>
</evidence>
<protein>
    <recommendedName>
        <fullName evidence="6">Thioredoxin domain-containing protein</fullName>
    </recommendedName>
</protein>
<keyword evidence="3" id="KW-0479">Metal-binding</keyword>
<feature type="region of interest" description="Disordered" evidence="5">
    <location>
        <begin position="74"/>
        <end position="106"/>
    </location>
</feature>
<evidence type="ECO:0000313" key="8">
    <source>
        <dbReference type="Proteomes" id="UP000516437"/>
    </source>
</evidence>
<comment type="similarity">
    <text evidence="1">Belongs to the SCO1/2 family.</text>
</comment>
<keyword evidence="4" id="KW-1015">Disulfide bond</keyword>
<feature type="domain" description="Thioredoxin" evidence="6">
    <location>
        <begin position="204"/>
        <end position="332"/>
    </location>
</feature>
<feature type="compositionally biased region" description="Polar residues" evidence="5">
    <location>
        <begin position="74"/>
        <end position="84"/>
    </location>
</feature>
<dbReference type="SUPFAM" id="SSF52833">
    <property type="entry name" value="Thioredoxin-like"/>
    <property type="match status" value="1"/>
</dbReference>
<evidence type="ECO:0000313" key="7">
    <source>
        <dbReference type="EMBL" id="KAB1224374.1"/>
    </source>
</evidence>